<reference evidence="1 2" key="1">
    <citation type="submission" date="2024-10" db="EMBL/GenBank/DDBJ databases">
        <title>The Natural Products Discovery Center: Release of the First 8490 Sequenced Strains for Exploring Actinobacteria Biosynthetic Diversity.</title>
        <authorList>
            <person name="Kalkreuter E."/>
            <person name="Kautsar S.A."/>
            <person name="Yang D."/>
            <person name="Bader C.D."/>
            <person name="Teijaro C.N."/>
            <person name="Fluegel L."/>
            <person name="Davis C.M."/>
            <person name="Simpson J.R."/>
            <person name="Lauterbach L."/>
            <person name="Steele A.D."/>
            <person name="Gui C."/>
            <person name="Meng S."/>
            <person name="Li G."/>
            <person name="Viehrig K."/>
            <person name="Ye F."/>
            <person name="Su P."/>
            <person name="Kiefer A.F."/>
            <person name="Nichols A."/>
            <person name="Cepeda A.J."/>
            <person name="Yan W."/>
            <person name="Fan B."/>
            <person name="Jiang Y."/>
            <person name="Adhikari A."/>
            <person name="Zheng C.-J."/>
            <person name="Schuster L."/>
            <person name="Cowan T.M."/>
            <person name="Smanski M.J."/>
            <person name="Chevrette M.G."/>
            <person name="De Carvalho L.P.S."/>
            <person name="Shen B."/>
        </authorList>
    </citation>
    <scope>NUCLEOTIDE SEQUENCE [LARGE SCALE GENOMIC DNA]</scope>
    <source>
        <strain evidence="1 2">NPDC050545</strain>
    </source>
</reference>
<dbReference type="Proteomes" id="UP001612741">
    <property type="component" value="Unassembled WGS sequence"/>
</dbReference>
<name>A0ABW7YQF9_9ACTN</name>
<accession>A0ABW7YQF9</accession>
<evidence type="ECO:0000313" key="1">
    <source>
        <dbReference type="EMBL" id="MFI6498157.1"/>
    </source>
</evidence>
<organism evidence="1 2">
    <name type="scientific">Nonomuraea typhae</name>
    <dbReference type="NCBI Taxonomy" id="2603600"/>
    <lineage>
        <taxon>Bacteria</taxon>
        <taxon>Bacillati</taxon>
        <taxon>Actinomycetota</taxon>
        <taxon>Actinomycetes</taxon>
        <taxon>Streptosporangiales</taxon>
        <taxon>Streptosporangiaceae</taxon>
        <taxon>Nonomuraea</taxon>
    </lineage>
</organism>
<evidence type="ECO:0000313" key="2">
    <source>
        <dbReference type="Proteomes" id="UP001612741"/>
    </source>
</evidence>
<keyword evidence="2" id="KW-1185">Reference proteome</keyword>
<dbReference type="EMBL" id="JBITGY010000003">
    <property type="protein sequence ID" value="MFI6498157.1"/>
    <property type="molecule type" value="Genomic_DNA"/>
</dbReference>
<proteinExistence type="predicted"/>
<gene>
    <name evidence="1" type="ORF">ACIBG2_12260</name>
</gene>
<dbReference type="RefSeq" id="WP_397081414.1">
    <property type="nucleotide sequence ID" value="NZ_JBITGY010000003.1"/>
</dbReference>
<sequence>MKAVDDTPEEPSERQCRAAMREGKRASRRIWKQAQAQHKLITAPMTAAMASALGATFVHEKQERSRAESNAMQKRLLDENAGLIRAICREASEVLREHEANGAVTPRTRVTFVDLVARWRVGVAACRHELLSRHGQAGQLVAWYWEGVLRRRVRRRSKGGLTVGSVPVLDHELLWDTPDELLFSHMQGAAGVVRRALEIVG</sequence>
<protein>
    <submittedName>
        <fullName evidence="1">Uncharacterized protein</fullName>
    </submittedName>
</protein>
<comment type="caution">
    <text evidence="1">The sequence shown here is derived from an EMBL/GenBank/DDBJ whole genome shotgun (WGS) entry which is preliminary data.</text>
</comment>